<dbReference type="RefSeq" id="WP_306991288.1">
    <property type="nucleotide sequence ID" value="NZ_JAUSUT010000001.1"/>
</dbReference>
<accession>A0ABU0ET76</accession>
<dbReference type="Gene3D" id="1.10.357.10">
    <property type="entry name" value="Tetracycline Repressor, domain 2"/>
    <property type="match status" value="1"/>
</dbReference>
<dbReference type="PRINTS" id="PR00455">
    <property type="entry name" value="HTHTETR"/>
</dbReference>
<dbReference type="EMBL" id="JAUSUT010000001">
    <property type="protein sequence ID" value="MDQ0378511.1"/>
    <property type="molecule type" value="Genomic_DNA"/>
</dbReference>
<name>A0ABU0ET76_9PSEU</name>
<dbReference type="PANTHER" id="PTHR30055:SF226">
    <property type="entry name" value="HTH-TYPE TRANSCRIPTIONAL REGULATOR PKSA"/>
    <property type="match status" value="1"/>
</dbReference>
<organism evidence="4 5">
    <name type="scientific">Amycolatopsis thermophila</name>
    <dbReference type="NCBI Taxonomy" id="206084"/>
    <lineage>
        <taxon>Bacteria</taxon>
        <taxon>Bacillati</taxon>
        <taxon>Actinomycetota</taxon>
        <taxon>Actinomycetes</taxon>
        <taxon>Pseudonocardiales</taxon>
        <taxon>Pseudonocardiaceae</taxon>
        <taxon>Amycolatopsis</taxon>
    </lineage>
</organism>
<feature type="domain" description="HTH tetR-type" evidence="3">
    <location>
        <begin position="14"/>
        <end position="74"/>
    </location>
</feature>
<evidence type="ECO:0000313" key="5">
    <source>
        <dbReference type="Proteomes" id="UP001229651"/>
    </source>
</evidence>
<dbReference type="SUPFAM" id="SSF48498">
    <property type="entry name" value="Tetracyclin repressor-like, C-terminal domain"/>
    <property type="match status" value="1"/>
</dbReference>
<protein>
    <submittedName>
        <fullName evidence="4">AcrR family transcriptional regulator</fullName>
    </submittedName>
</protein>
<dbReference type="Proteomes" id="UP001229651">
    <property type="component" value="Unassembled WGS sequence"/>
</dbReference>
<dbReference type="InterPro" id="IPR009057">
    <property type="entry name" value="Homeodomain-like_sf"/>
</dbReference>
<comment type="caution">
    <text evidence="4">The sequence shown here is derived from an EMBL/GenBank/DDBJ whole genome shotgun (WGS) entry which is preliminary data.</text>
</comment>
<dbReference type="InterPro" id="IPR023772">
    <property type="entry name" value="DNA-bd_HTH_TetR-type_CS"/>
</dbReference>
<reference evidence="4 5" key="1">
    <citation type="submission" date="2023-07" db="EMBL/GenBank/DDBJ databases">
        <title>Sequencing the genomes of 1000 actinobacteria strains.</title>
        <authorList>
            <person name="Klenk H.-P."/>
        </authorList>
    </citation>
    <scope>NUCLEOTIDE SEQUENCE [LARGE SCALE GENOMIC DNA]</scope>
    <source>
        <strain evidence="4 5">DSM 45805</strain>
    </source>
</reference>
<dbReference type="PROSITE" id="PS01081">
    <property type="entry name" value="HTH_TETR_1"/>
    <property type="match status" value="1"/>
</dbReference>
<proteinExistence type="predicted"/>
<dbReference type="InterPro" id="IPR050109">
    <property type="entry name" value="HTH-type_TetR-like_transc_reg"/>
</dbReference>
<evidence type="ECO:0000256" key="2">
    <source>
        <dbReference type="PROSITE-ProRule" id="PRU00335"/>
    </source>
</evidence>
<dbReference type="Pfam" id="PF00440">
    <property type="entry name" value="TetR_N"/>
    <property type="match status" value="1"/>
</dbReference>
<dbReference type="PANTHER" id="PTHR30055">
    <property type="entry name" value="HTH-TYPE TRANSCRIPTIONAL REGULATOR RUTR"/>
    <property type="match status" value="1"/>
</dbReference>
<gene>
    <name evidence="4" type="ORF">FB470_002505</name>
</gene>
<dbReference type="SUPFAM" id="SSF46689">
    <property type="entry name" value="Homeodomain-like"/>
    <property type="match status" value="1"/>
</dbReference>
<evidence type="ECO:0000313" key="4">
    <source>
        <dbReference type="EMBL" id="MDQ0378511.1"/>
    </source>
</evidence>
<feature type="DNA-binding region" description="H-T-H motif" evidence="2">
    <location>
        <begin position="37"/>
        <end position="56"/>
    </location>
</feature>
<dbReference type="InterPro" id="IPR036271">
    <property type="entry name" value="Tet_transcr_reg_TetR-rel_C_sf"/>
</dbReference>
<sequence length="198" mass="21228">MPYRRTPQVQARLDAQREAILTAAAELLAERGYAGCSVSAVAEKAGVATGTVYKHFPGKAELVVELFQNIVNHEVAAVRKAAETPGEPAKRIVTIIETFAERALKVPRQAYALLAEPVDAPIEAERIVFRRVFRDEVARHVREGVRTGQLPPQDADLTAAALVGGAAEVLIGPLTTDSADAVGALRTFIFRALGGRHA</sequence>
<keyword evidence="1 2" id="KW-0238">DNA-binding</keyword>
<dbReference type="InterPro" id="IPR001647">
    <property type="entry name" value="HTH_TetR"/>
</dbReference>
<dbReference type="PROSITE" id="PS50977">
    <property type="entry name" value="HTH_TETR_2"/>
    <property type="match status" value="1"/>
</dbReference>
<evidence type="ECO:0000259" key="3">
    <source>
        <dbReference type="PROSITE" id="PS50977"/>
    </source>
</evidence>
<evidence type="ECO:0000256" key="1">
    <source>
        <dbReference type="ARBA" id="ARBA00023125"/>
    </source>
</evidence>
<keyword evidence="5" id="KW-1185">Reference proteome</keyword>